<dbReference type="SUPFAM" id="SSF50692">
    <property type="entry name" value="ADC-like"/>
    <property type="match status" value="1"/>
</dbReference>
<name>A0ABV7T3Y6_9GAMM</name>
<evidence type="ECO:0000256" key="8">
    <source>
        <dbReference type="ARBA" id="ARBA00023004"/>
    </source>
</evidence>
<dbReference type="PROSITE" id="PS51669">
    <property type="entry name" value="4FE4S_MOW_BIS_MGD"/>
    <property type="match status" value="1"/>
</dbReference>
<gene>
    <name evidence="14" type="primary">fdhF</name>
    <name evidence="14" type="ORF">ACFOMF_06250</name>
</gene>
<dbReference type="Gene3D" id="2.40.40.20">
    <property type="match status" value="1"/>
</dbReference>
<evidence type="ECO:0000259" key="13">
    <source>
        <dbReference type="PROSITE" id="PS51839"/>
    </source>
</evidence>
<reference evidence="15" key="1">
    <citation type="journal article" date="2019" name="Int. J. Syst. Evol. Microbiol.">
        <title>The Global Catalogue of Microorganisms (GCM) 10K type strain sequencing project: providing services to taxonomists for standard genome sequencing and annotation.</title>
        <authorList>
            <consortium name="The Broad Institute Genomics Platform"/>
            <consortium name="The Broad Institute Genome Sequencing Center for Infectious Disease"/>
            <person name="Wu L."/>
            <person name="Ma J."/>
        </authorList>
    </citation>
    <scope>NUCLEOTIDE SEQUENCE [LARGE SCALE GENOMIC DNA]</scope>
    <source>
        <strain evidence="15">KCTC 42447</strain>
    </source>
</reference>
<dbReference type="InterPro" id="IPR027467">
    <property type="entry name" value="MopterinOxRdtase_cofactor_BS"/>
</dbReference>
<dbReference type="PROSITE" id="PS51839">
    <property type="entry name" value="4FE4S_HC3"/>
    <property type="match status" value="1"/>
</dbReference>
<dbReference type="Gene3D" id="2.20.25.90">
    <property type="entry name" value="ADC-like domains"/>
    <property type="match status" value="1"/>
</dbReference>
<evidence type="ECO:0000256" key="5">
    <source>
        <dbReference type="ARBA" id="ARBA00022714"/>
    </source>
</evidence>
<dbReference type="InterPro" id="IPR019574">
    <property type="entry name" value="NADH_UbQ_OxRdtase_Gsu_4Fe4S-bd"/>
</dbReference>
<comment type="caution">
    <text evidence="14">The sequence shown here is derived from an EMBL/GenBank/DDBJ whole genome shotgun (WGS) entry which is preliminary data.</text>
</comment>
<dbReference type="InterPro" id="IPR050123">
    <property type="entry name" value="Prok_molybdopt-oxidoreductase"/>
</dbReference>
<dbReference type="Pfam" id="PF10588">
    <property type="entry name" value="NADH-G_4Fe-4S_3"/>
    <property type="match status" value="1"/>
</dbReference>
<organism evidence="14 15">
    <name type="scientific">Stutzerimonas tarimensis</name>
    <dbReference type="NCBI Taxonomy" id="1507735"/>
    <lineage>
        <taxon>Bacteria</taxon>
        <taxon>Pseudomonadati</taxon>
        <taxon>Pseudomonadota</taxon>
        <taxon>Gammaproteobacteria</taxon>
        <taxon>Pseudomonadales</taxon>
        <taxon>Pseudomonadaceae</taxon>
        <taxon>Stutzerimonas</taxon>
    </lineage>
</organism>
<dbReference type="NCBIfam" id="TIGR01591">
    <property type="entry name" value="Fdh-alpha"/>
    <property type="match status" value="1"/>
</dbReference>
<dbReference type="Gene3D" id="3.40.50.740">
    <property type="match status" value="1"/>
</dbReference>
<dbReference type="InterPro" id="IPR006656">
    <property type="entry name" value="Mopterin_OxRdtase"/>
</dbReference>
<proteinExistence type="inferred from homology"/>
<dbReference type="PROSITE" id="PS00551">
    <property type="entry name" value="MOLYBDOPTERIN_PROK_1"/>
    <property type="match status" value="1"/>
</dbReference>
<dbReference type="PROSITE" id="PS51379">
    <property type="entry name" value="4FE4S_FER_2"/>
    <property type="match status" value="2"/>
</dbReference>
<feature type="domain" description="4Fe-4S His(Cys)3-ligated-type" evidence="13">
    <location>
        <begin position="81"/>
        <end position="121"/>
    </location>
</feature>
<evidence type="ECO:0000313" key="14">
    <source>
        <dbReference type="EMBL" id="MFC3607374.1"/>
    </source>
</evidence>
<evidence type="ECO:0000256" key="3">
    <source>
        <dbReference type="ARBA" id="ARBA00022485"/>
    </source>
</evidence>
<dbReference type="Pfam" id="PF01568">
    <property type="entry name" value="Molydop_binding"/>
    <property type="match status" value="1"/>
</dbReference>
<feature type="region of interest" description="Disordered" evidence="10">
    <location>
        <begin position="943"/>
        <end position="970"/>
    </location>
</feature>
<keyword evidence="15" id="KW-1185">Reference proteome</keyword>
<dbReference type="Pfam" id="PF00384">
    <property type="entry name" value="Molybdopterin"/>
    <property type="match status" value="1"/>
</dbReference>
<dbReference type="SUPFAM" id="SSF53706">
    <property type="entry name" value="Formate dehydrogenase/DMSO reductase, domains 1-3"/>
    <property type="match status" value="1"/>
</dbReference>
<feature type="domain" description="4Fe-4S Mo/W bis-MGD-type" evidence="12">
    <location>
        <begin position="262"/>
        <end position="318"/>
    </location>
</feature>
<dbReference type="PROSITE" id="PS00198">
    <property type="entry name" value="4FE4S_FER_1"/>
    <property type="match status" value="1"/>
</dbReference>
<dbReference type="InterPro" id="IPR017896">
    <property type="entry name" value="4Fe4S_Fe-S-bd"/>
</dbReference>
<dbReference type="SMART" id="SM00929">
    <property type="entry name" value="NADH-G_4Fe-4S_3"/>
    <property type="match status" value="1"/>
</dbReference>
<comment type="cofactor">
    <cofactor evidence="1">
        <name>Mo-bis(molybdopterin guanine dinucleotide)</name>
        <dbReference type="ChEBI" id="CHEBI:60539"/>
    </cofactor>
</comment>
<dbReference type="InterPro" id="IPR006657">
    <property type="entry name" value="MoPterin_dinucl-bd_dom"/>
</dbReference>
<feature type="domain" description="4Fe-4S ferredoxin-type" evidence="11">
    <location>
        <begin position="184"/>
        <end position="213"/>
    </location>
</feature>
<evidence type="ECO:0000256" key="6">
    <source>
        <dbReference type="ARBA" id="ARBA00022723"/>
    </source>
</evidence>
<accession>A0ABV7T3Y6</accession>
<dbReference type="EC" id="1.17.1.9" evidence="14"/>
<dbReference type="PANTHER" id="PTHR43105">
    <property type="entry name" value="RESPIRATORY NITRATE REDUCTASE"/>
    <property type="match status" value="1"/>
</dbReference>
<dbReference type="InterPro" id="IPR006478">
    <property type="entry name" value="Formate_DH_asu"/>
</dbReference>
<keyword evidence="7 14" id="KW-0560">Oxidoreductase</keyword>
<dbReference type="SUPFAM" id="SSF54292">
    <property type="entry name" value="2Fe-2S ferredoxin-like"/>
    <property type="match status" value="1"/>
</dbReference>
<dbReference type="Gene3D" id="3.10.20.740">
    <property type="match status" value="1"/>
</dbReference>
<evidence type="ECO:0000256" key="2">
    <source>
        <dbReference type="ARBA" id="ARBA00005404"/>
    </source>
</evidence>
<dbReference type="RefSeq" id="WP_386362399.1">
    <property type="nucleotide sequence ID" value="NZ_JBHRXZ010000016.1"/>
</dbReference>
<dbReference type="EMBL" id="JBHRXZ010000016">
    <property type="protein sequence ID" value="MFC3607374.1"/>
    <property type="molecule type" value="Genomic_DNA"/>
</dbReference>
<feature type="domain" description="4Fe-4S ferredoxin-type" evidence="11">
    <location>
        <begin position="141"/>
        <end position="168"/>
    </location>
</feature>
<sequence length="991" mass="110542">MSNAKSCTLIYDGSPLEGPADQPLIDFLASHAIDLPHVCYHRSLGPLQTCDACWVEVDGDLIRGCTLKSHDGLTVKSDGQRARMAREEGMDRMLAKHELYCTLCENNTGDCTLHNTMADMNIPIQRYQFTRKPYEKDHSGAFYTYDPDQCILCGRCVEACQNVQVNETLSIDFTAEHPRVLWDGGERIDGSSCVQCGHCVTVCPCNALMEKTMQPDAGPFTSMPQSLKRPLIDIVKTVEKTIGAPPITGVSNMDMYWRQPEIKKTKTVCTYCGVGCSFEMWTRDRHILKVQPVVEAPVNGISTCIKGKFAWDFVNSPKRLTTPLIREQGRFREASWDEALSLVARRLLEIRDEHGPDTIGFIGSSKASNEEAYLTQKIARLIIGTNSVDNSSRYCQNPATKGLFRTVGYGGDAGTIADIEQAELVILVGSNLAENHPVIAAKVKAAKKLRGQKLLVLDPRKNEMAERADLFIRPKTSTDMVWASALARYILDNGLADREFLESQVNQVEEYRKSLEPFTLEFAEEVTRIPKAQLIEAAEMIGQAESVCLLWAMGITQHSHGADTSTALSNLLLVSGNYGKPGTGGYPMRGHNNVQGASDFGCLKNMYPGYEKVSDEKTRAKWAQAWGVEPERLSLEVGSDNFQMVQDADTHKIRAMFIIGEETAFADANTTNVHKGFEELEFMVVQDIFVSRTAEFADVILPACPSVEKEGTFTNTERRIQRFYPAMPPLGDSRPDWQILTELAARMGHDWGYAHPSQIMDEVAGIADIFAGVNYERLEGWKSQCWPVRADGTDTPLLYTDGFHTDDGKAVLFPLEWKEPDEAQDSEYDLMLDNGRMLEHFQGTNQTGRSPAIDDLVPNWFVEVSPELATERGIEDGSWVKVTSRRGSVELRAVVTDRVAGTTLFMPIHQGKPGINHLTGEHHDPVVNTPAYKETAVRIELMPQGRGEPPLPPGNFRHGERTPNEGVPVEVKWYRDDYKTPPAHEQHPERF</sequence>
<dbReference type="SUPFAM" id="SSF54862">
    <property type="entry name" value="4Fe-4S ferredoxins"/>
    <property type="match status" value="1"/>
</dbReference>
<evidence type="ECO:0000256" key="10">
    <source>
        <dbReference type="SAM" id="MobiDB-lite"/>
    </source>
</evidence>
<dbReference type="InterPro" id="IPR041924">
    <property type="entry name" value="Formate_Dh-H_N"/>
</dbReference>
<evidence type="ECO:0000313" key="15">
    <source>
        <dbReference type="Proteomes" id="UP001595630"/>
    </source>
</evidence>
<evidence type="ECO:0000256" key="9">
    <source>
        <dbReference type="ARBA" id="ARBA00023014"/>
    </source>
</evidence>
<dbReference type="InterPro" id="IPR006963">
    <property type="entry name" value="Mopterin_OxRdtase_4Fe-4S_dom"/>
</dbReference>
<dbReference type="CDD" id="cd02792">
    <property type="entry name" value="MopB_CT_Formate-Dh-Na-like"/>
    <property type="match status" value="1"/>
</dbReference>
<keyword evidence="3" id="KW-0004">4Fe-4S</keyword>
<keyword evidence="6" id="KW-0479">Metal-binding</keyword>
<dbReference type="InterPro" id="IPR017900">
    <property type="entry name" value="4Fe4S_Fe_S_CS"/>
</dbReference>
<dbReference type="InterPro" id="IPR036010">
    <property type="entry name" value="2Fe-2S_ferredoxin-like_sf"/>
</dbReference>
<dbReference type="SMART" id="SM00926">
    <property type="entry name" value="Molybdop_Fe4S4"/>
    <property type="match status" value="1"/>
</dbReference>
<evidence type="ECO:0000256" key="7">
    <source>
        <dbReference type="ARBA" id="ARBA00023002"/>
    </source>
</evidence>
<dbReference type="Gene3D" id="3.40.228.10">
    <property type="entry name" value="Dimethylsulfoxide Reductase, domain 2"/>
    <property type="match status" value="1"/>
</dbReference>
<dbReference type="Pfam" id="PF12838">
    <property type="entry name" value="Fer4_7"/>
    <property type="match status" value="1"/>
</dbReference>
<dbReference type="GO" id="GO:0008863">
    <property type="term" value="F:formate dehydrogenase (NAD+) activity"/>
    <property type="evidence" value="ECO:0007669"/>
    <property type="project" value="UniProtKB-EC"/>
</dbReference>
<dbReference type="Pfam" id="PF13510">
    <property type="entry name" value="Fer2_4"/>
    <property type="match status" value="1"/>
</dbReference>
<protein>
    <submittedName>
        <fullName evidence="14">Formate dehydrogenase subunit alpha</fullName>
        <ecNumber evidence="14">1.17.1.9</ecNumber>
    </submittedName>
</protein>
<dbReference type="CDD" id="cd02753">
    <property type="entry name" value="MopB_Formate-Dh-H"/>
    <property type="match status" value="1"/>
</dbReference>
<evidence type="ECO:0000256" key="1">
    <source>
        <dbReference type="ARBA" id="ARBA00001942"/>
    </source>
</evidence>
<dbReference type="Gene3D" id="3.30.70.20">
    <property type="match status" value="1"/>
</dbReference>
<dbReference type="InterPro" id="IPR009010">
    <property type="entry name" value="Asp_de-COase-like_dom_sf"/>
</dbReference>
<keyword evidence="9" id="KW-0411">Iron-sulfur</keyword>
<dbReference type="Pfam" id="PF04879">
    <property type="entry name" value="Molybdop_Fe4S4"/>
    <property type="match status" value="1"/>
</dbReference>
<evidence type="ECO:0000256" key="4">
    <source>
        <dbReference type="ARBA" id="ARBA00022505"/>
    </source>
</evidence>
<dbReference type="PANTHER" id="PTHR43105:SF14">
    <property type="entry name" value="FORMATE DEHYDROGENASE H"/>
    <property type="match status" value="1"/>
</dbReference>
<dbReference type="PIRSF" id="PIRSF036643">
    <property type="entry name" value="FDH_alpha"/>
    <property type="match status" value="1"/>
</dbReference>
<evidence type="ECO:0000259" key="11">
    <source>
        <dbReference type="PROSITE" id="PS51379"/>
    </source>
</evidence>
<dbReference type="Proteomes" id="UP001595630">
    <property type="component" value="Unassembled WGS sequence"/>
</dbReference>
<keyword evidence="8" id="KW-0408">Iron</keyword>
<keyword evidence="5" id="KW-0001">2Fe-2S</keyword>
<keyword evidence="4" id="KW-0500">Molybdenum</keyword>
<evidence type="ECO:0000259" key="12">
    <source>
        <dbReference type="PROSITE" id="PS51669"/>
    </source>
</evidence>
<comment type="similarity">
    <text evidence="2">Belongs to the complex I 75 kDa subunit family.</text>
</comment>